<dbReference type="PROSITE" id="PS50011">
    <property type="entry name" value="PROTEIN_KINASE_DOM"/>
    <property type="match status" value="1"/>
</dbReference>
<dbReference type="PANTHER" id="PTHR45647">
    <property type="entry name" value="OS02G0152300 PROTEIN"/>
    <property type="match status" value="1"/>
</dbReference>
<evidence type="ECO:0000256" key="8">
    <source>
        <dbReference type="SAM" id="Coils"/>
    </source>
</evidence>
<evidence type="ECO:0000256" key="7">
    <source>
        <dbReference type="PROSITE-ProRule" id="PRU10141"/>
    </source>
</evidence>
<keyword evidence="7" id="KW-0067">ATP-binding</keyword>
<dbReference type="Gene3D" id="3.40.50.620">
    <property type="entry name" value="HUPs"/>
    <property type="match status" value="1"/>
</dbReference>
<dbReference type="EMBL" id="BDDD01001956">
    <property type="protein sequence ID" value="GAV79309.1"/>
    <property type="molecule type" value="Genomic_DNA"/>
</dbReference>
<dbReference type="GO" id="GO:0005524">
    <property type="term" value="F:ATP binding"/>
    <property type="evidence" value="ECO:0007669"/>
    <property type="project" value="UniProtKB-UniRule"/>
</dbReference>
<feature type="coiled-coil region" evidence="8">
    <location>
        <begin position="367"/>
        <end position="422"/>
    </location>
</feature>
<keyword evidence="12" id="KW-1185">Reference proteome</keyword>
<keyword evidence="6" id="KW-0833">Ubl conjugation pathway</keyword>
<keyword evidence="5" id="KW-0808">Transferase</keyword>
<proteinExistence type="predicted"/>
<dbReference type="GO" id="GO:0016567">
    <property type="term" value="P:protein ubiquitination"/>
    <property type="evidence" value="ECO:0007669"/>
    <property type="project" value="UniProtKB-UniPathway"/>
</dbReference>
<dbReference type="InterPro" id="IPR051348">
    <property type="entry name" value="U-box_ubiquitin_ligases"/>
</dbReference>
<dbReference type="GO" id="GO:0061630">
    <property type="term" value="F:ubiquitin protein ligase activity"/>
    <property type="evidence" value="ECO:0007669"/>
    <property type="project" value="UniProtKB-EC"/>
</dbReference>
<feature type="domain" description="U-box" evidence="10">
    <location>
        <begin position="734"/>
        <end position="805"/>
    </location>
</feature>
<dbReference type="PROSITE" id="PS00107">
    <property type="entry name" value="PROTEIN_KINASE_ATP"/>
    <property type="match status" value="1"/>
</dbReference>
<dbReference type="EC" id="2.3.2.27" evidence="4"/>
<dbReference type="InParanoid" id="A0A1Q3CGG2"/>
<comment type="caution">
    <text evidence="11">The sequence shown here is derived from an EMBL/GenBank/DDBJ whole genome shotgun (WGS) entry which is preliminary data.</text>
</comment>
<evidence type="ECO:0000256" key="3">
    <source>
        <dbReference type="ARBA" id="ARBA00004906"/>
    </source>
</evidence>
<evidence type="ECO:0000259" key="9">
    <source>
        <dbReference type="PROSITE" id="PS50011"/>
    </source>
</evidence>
<dbReference type="FunCoup" id="A0A1Q3CGG2">
    <property type="interactions" value="394"/>
</dbReference>
<protein>
    <recommendedName>
        <fullName evidence="4">RING-type E3 ubiquitin transferase</fullName>
        <ecNumber evidence="4">2.3.2.27</ecNumber>
    </recommendedName>
</protein>
<dbReference type="InterPro" id="IPR017441">
    <property type="entry name" value="Protein_kinase_ATP_BS"/>
</dbReference>
<comment type="function">
    <text evidence="2">Functions as an E3 ubiquitin ligase.</text>
</comment>
<dbReference type="InterPro" id="IPR014729">
    <property type="entry name" value="Rossmann-like_a/b/a_fold"/>
</dbReference>
<feature type="domain" description="Protein kinase" evidence="9">
    <location>
        <begin position="450"/>
        <end position="717"/>
    </location>
</feature>
<dbReference type="SMART" id="SM00504">
    <property type="entry name" value="Ubox"/>
    <property type="match status" value="1"/>
</dbReference>
<accession>A0A1Q3CGG2</accession>
<dbReference type="Gene3D" id="1.10.510.10">
    <property type="entry name" value="Transferase(Phosphotransferase) domain 1"/>
    <property type="match status" value="1"/>
</dbReference>
<dbReference type="InterPro" id="IPR001245">
    <property type="entry name" value="Ser-Thr/Tyr_kinase_cat_dom"/>
</dbReference>
<dbReference type="InterPro" id="IPR003613">
    <property type="entry name" value="Ubox_domain"/>
</dbReference>
<dbReference type="Pfam" id="PF07714">
    <property type="entry name" value="PK_Tyr_Ser-Thr"/>
    <property type="match status" value="1"/>
</dbReference>
<comment type="pathway">
    <text evidence="3">Protein modification; protein ubiquitination.</text>
</comment>
<dbReference type="Gene3D" id="3.30.40.10">
    <property type="entry name" value="Zinc/RING finger domain, C3HC4 (zinc finger)"/>
    <property type="match status" value="1"/>
</dbReference>
<organism evidence="11 12">
    <name type="scientific">Cephalotus follicularis</name>
    <name type="common">Albany pitcher plant</name>
    <dbReference type="NCBI Taxonomy" id="3775"/>
    <lineage>
        <taxon>Eukaryota</taxon>
        <taxon>Viridiplantae</taxon>
        <taxon>Streptophyta</taxon>
        <taxon>Embryophyta</taxon>
        <taxon>Tracheophyta</taxon>
        <taxon>Spermatophyta</taxon>
        <taxon>Magnoliopsida</taxon>
        <taxon>eudicotyledons</taxon>
        <taxon>Gunneridae</taxon>
        <taxon>Pentapetalae</taxon>
        <taxon>rosids</taxon>
        <taxon>fabids</taxon>
        <taxon>Oxalidales</taxon>
        <taxon>Cephalotaceae</taxon>
        <taxon>Cephalotus</taxon>
    </lineage>
</organism>
<gene>
    <name evidence="11" type="ORF">CFOL_v3_22774</name>
</gene>
<evidence type="ECO:0000313" key="12">
    <source>
        <dbReference type="Proteomes" id="UP000187406"/>
    </source>
</evidence>
<evidence type="ECO:0000313" key="11">
    <source>
        <dbReference type="EMBL" id="GAV79309.1"/>
    </source>
</evidence>
<dbReference type="SUPFAM" id="SSF56112">
    <property type="entry name" value="Protein kinase-like (PK-like)"/>
    <property type="match status" value="1"/>
</dbReference>
<evidence type="ECO:0000256" key="6">
    <source>
        <dbReference type="ARBA" id="ARBA00022786"/>
    </source>
</evidence>
<dbReference type="GO" id="GO:0004672">
    <property type="term" value="F:protein kinase activity"/>
    <property type="evidence" value="ECO:0007669"/>
    <property type="project" value="InterPro"/>
</dbReference>
<evidence type="ECO:0000256" key="5">
    <source>
        <dbReference type="ARBA" id="ARBA00022679"/>
    </source>
</evidence>
<dbReference type="InterPro" id="IPR011009">
    <property type="entry name" value="Kinase-like_dom_sf"/>
</dbReference>
<dbReference type="OrthoDB" id="4062651at2759"/>
<comment type="catalytic activity">
    <reaction evidence="1">
        <text>S-ubiquitinyl-[E2 ubiquitin-conjugating enzyme]-L-cysteine + [acceptor protein]-L-lysine = [E2 ubiquitin-conjugating enzyme]-L-cysteine + N(6)-ubiquitinyl-[acceptor protein]-L-lysine.</text>
        <dbReference type="EC" id="2.3.2.27"/>
    </reaction>
</comment>
<dbReference type="PROSITE" id="PS51698">
    <property type="entry name" value="U_BOX"/>
    <property type="match status" value="1"/>
</dbReference>
<dbReference type="UniPathway" id="UPA00143"/>
<evidence type="ECO:0000256" key="4">
    <source>
        <dbReference type="ARBA" id="ARBA00012483"/>
    </source>
</evidence>
<name>A0A1Q3CGG2_CEPFO</name>
<keyword evidence="8" id="KW-0175">Coiled coil</keyword>
<evidence type="ECO:0000259" key="10">
    <source>
        <dbReference type="PROSITE" id="PS51698"/>
    </source>
</evidence>
<sequence>MGNVSVDEDIEEGREFDVEETIFVAVGENVEKSKTTLFWAVQSFLGKKICVLHVHRKPPHILALTDKKLASSKLKQHAVKAFQHLQRQKLQSLLYEYQLILAQEGVEADKVWIETDDVESGIVEIIVRHNIRWLVMGAAADKYYSKKLTELKSKKAVFVCQQAPNFCHIWFACKGCLIYTREGSNNLSETKIASPLMLLNSDIESEQLEHLRSESATHVLRSIDAEKDIDEMEGIVRRSNSQCLEHSGWPTNRLIGSLESTLSLSHEEEKAQGLATGRTNGRREQAIIDSRDLERKSFKEAVKRWKAEDDAMEAKCEVKTLESICVKEMSQRKEMVEVLARGKLEVERMKNQQDESMKGLRMVQNQKSVLESRLAESHVTVKELEEKIISAVGLLISFKEKRDKLRLEYEEAISKVNGLKKMVKVEAASFCSPQILAFSFMEINEATQDFEPSWKIGEGKYGSVYHGLLRHVHVAIKMLPSYGSQSLLDFQNEVEVLSRIRHPNLVTLIGTCPESRSLVYEYLRNGSLEDRLACKDNTPPLSWQKRMCIASEICSVLVFLHSNKPGIIHGNLKPSNVLLDANFVSKLGDLGINKLISQVEDAANCTTLFDAFNSKVTSAYMDPECPEIGKLVPESDVYSFGIILLQLLTARLIPGIVKDVKCALEKKNLIALLDSSAGDWPLWLAEKLASLALRCCGNRLNRPDLVSEIWNVVGPLRDLSLIPASSSGLKDQRRIPSHFVCPIFQEIMKDPYIAADGFTYEAEAIIGWLKSDHNTSPMTNLKLEHCNLLPNHALYQAIQEWQLQR</sequence>
<dbReference type="SUPFAM" id="SSF52402">
    <property type="entry name" value="Adenine nucleotide alpha hydrolases-like"/>
    <property type="match status" value="1"/>
</dbReference>
<dbReference type="SUPFAM" id="SSF57850">
    <property type="entry name" value="RING/U-box"/>
    <property type="match status" value="1"/>
</dbReference>
<feature type="binding site" evidence="7">
    <location>
        <position position="477"/>
    </location>
    <ligand>
        <name>ATP</name>
        <dbReference type="ChEBI" id="CHEBI:30616"/>
    </ligand>
</feature>
<dbReference type="CDD" id="cd16655">
    <property type="entry name" value="RING-Ubox_WDSUB1-like"/>
    <property type="match status" value="1"/>
</dbReference>
<dbReference type="AlphaFoldDB" id="A0A1Q3CGG2"/>
<dbReference type="Pfam" id="PF04564">
    <property type="entry name" value="U-box"/>
    <property type="match status" value="1"/>
</dbReference>
<dbReference type="STRING" id="3775.A0A1Q3CGG2"/>
<dbReference type="CDD" id="cd01989">
    <property type="entry name" value="USP_STK_Ubox_N"/>
    <property type="match status" value="1"/>
</dbReference>
<keyword evidence="7" id="KW-0547">Nucleotide-binding</keyword>
<reference evidence="12" key="1">
    <citation type="submission" date="2016-04" db="EMBL/GenBank/DDBJ databases">
        <title>Cephalotus genome sequencing.</title>
        <authorList>
            <person name="Fukushima K."/>
            <person name="Hasebe M."/>
            <person name="Fang X."/>
        </authorList>
    </citation>
    <scope>NUCLEOTIDE SEQUENCE [LARGE SCALE GENOMIC DNA]</scope>
    <source>
        <strain evidence="12">cv. St1</strain>
    </source>
</reference>
<dbReference type="InterPro" id="IPR000719">
    <property type="entry name" value="Prot_kinase_dom"/>
</dbReference>
<evidence type="ECO:0000256" key="1">
    <source>
        <dbReference type="ARBA" id="ARBA00000900"/>
    </source>
</evidence>
<keyword evidence="11" id="KW-0418">Kinase</keyword>
<dbReference type="PANTHER" id="PTHR45647:SF22">
    <property type="entry name" value="U-BOX DOMAIN-CONTAINING PROTEIN 32"/>
    <property type="match status" value="1"/>
</dbReference>
<dbReference type="Proteomes" id="UP000187406">
    <property type="component" value="Unassembled WGS sequence"/>
</dbReference>
<dbReference type="InterPro" id="IPR013083">
    <property type="entry name" value="Znf_RING/FYVE/PHD"/>
</dbReference>
<evidence type="ECO:0000256" key="2">
    <source>
        <dbReference type="ARBA" id="ARBA00003861"/>
    </source>
</evidence>
<dbReference type="Gene3D" id="3.30.200.20">
    <property type="entry name" value="Phosphorylase Kinase, domain 1"/>
    <property type="match status" value="1"/>
</dbReference>